<evidence type="ECO:0000256" key="5">
    <source>
        <dbReference type="ARBA" id="ARBA00022692"/>
    </source>
</evidence>
<evidence type="ECO:0000313" key="15">
    <source>
        <dbReference type="EMBL" id="MBM9939863.1"/>
    </source>
</evidence>
<dbReference type="AlphaFoldDB" id="A0AAW4GBU8"/>
<dbReference type="SMART" id="SM00965">
    <property type="entry name" value="STN"/>
    <property type="match status" value="1"/>
</dbReference>
<dbReference type="SUPFAM" id="SSF56935">
    <property type="entry name" value="Porins"/>
    <property type="match status" value="1"/>
</dbReference>
<feature type="signal peptide" evidence="12">
    <location>
        <begin position="1"/>
        <end position="33"/>
    </location>
</feature>
<evidence type="ECO:0000256" key="4">
    <source>
        <dbReference type="ARBA" id="ARBA00022496"/>
    </source>
</evidence>
<gene>
    <name evidence="14" type="ORF">JJW18_00190</name>
    <name evidence="15" type="ORF">JJW19_17150</name>
</gene>
<comment type="similarity">
    <text evidence="10 11">Belongs to the TonB-dependent receptor family.</text>
</comment>
<evidence type="ECO:0000256" key="9">
    <source>
        <dbReference type="ARBA" id="ARBA00023237"/>
    </source>
</evidence>
<keyword evidence="12" id="KW-0732">Signal</keyword>
<dbReference type="PANTHER" id="PTHR30442:SF0">
    <property type="entry name" value="FE(3+) DICITRATE TRANSPORT PROTEIN FECA"/>
    <property type="match status" value="1"/>
</dbReference>
<evidence type="ECO:0000256" key="1">
    <source>
        <dbReference type="ARBA" id="ARBA00004571"/>
    </source>
</evidence>
<dbReference type="InterPro" id="IPR039426">
    <property type="entry name" value="TonB-dep_rcpt-like"/>
</dbReference>
<dbReference type="Pfam" id="PF07660">
    <property type="entry name" value="STN"/>
    <property type="match status" value="1"/>
</dbReference>
<dbReference type="Proteomes" id="UP000749453">
    <property type="component" value="Unassembled WGS sequence"/>
</dbReference>
<comment type="caution">
    <text evidence="14">The sequence shown here is derived from an EMBL/GenBank/DDBJ whole genome shotgun (WGS) entry which is preliminary data.</text>
</comment>
<evidence type="ECO:0000256" key="3">
    <source>
        <dbReference type="ARBA" id="ARBA00022452"/>
    </source>
</evidence>
<dbReference type="InterPro" id="IPR037066">
    <property type="entry name" value="Plug_dom_sf"/>
</dbReference>
<keyword evidence="6" id="KW-0408">Iron</keyword>
<organism evidence="14 17">
    <name type="scientific">Stenotrophomonas lactitubi</name>
    <dbReference type="NCBI Taxonomy" id="2045214"/>
    <lineage>
        <taxon>Bacteria</taxon>
        <taxon>Pseudomonadati</taxon>
        <taxon>Pseudomonadota</taxon>
        <taxon>Gammaproteobacteria</taxon>
        <taxon>Lysobacterales</taxon>
        <taxon>Lysobacteraceae</taxon>
        <taxon>Stenotrophomonas</taxon>
    </lineage>
</organism>
<keyword evidence="3 10" id="KW-1134">Transmembrane beta strand</keyword>
<evidence type="ECO:0000256" key="6">
    <source>
        <dbReference type="ARBA" id="ARBA00023004"/>
    </source>
</evidence>
<name>A0AAW4GBU8_9GAMM</name>
<dbReference type="InterPro" id="IPR036942">
    <property type="entry name" value="Beta-barrel_TonB_sf"/>
</dbReference>
<evidence type="ECO:0000313" key="14">
    <source>
        <dbReference type="EMBL" id="MBM9911888.1"/>
    </source>
</evidence>
<dbReference type="InterPro" id="IPR000531">
    <property type="entry name" value="Beta-barrel_TonB"/>
</dbReference>
<evidence type="ECO:0000256" key="8">
    <source>
        <dbReference type="ARBA" id="ARBA00023136"/>
    </source>
</evidence>
<dbReference type="InterPro" id="IPR012910">
    <property type="entry name" value="Plug_dom"/>
</dbReference>
<evidence type="ECO:0000256" key="7">
    <source>
        <dbReference type="ARBA" id="ARBA00023077"/>
    </source>
</evidence>
<keyword evidence="9 10" id="KW-0998">Cell outer membrane</keyword>
<keyword evidence="4" id="KW-0406">Ion transport</keyword>
<dbReference type="Gene3D" id="2.170.130.10">
    <property type="entry name" value="TonB-dependent receptor, plug domain"/>
    <property type="match status" value="1"/>
</dbReference>
<feature type="chain" id="PRO_5043811797" evidence="12">
    <location>
        <begin position="34"/>
        <end position="986"/>
    </location>
</feature>
<reference evidence="16" key="1">
    <citation type="submission" date="2021-01" db="EMBL/GenBank/DDBJ databases">
        <title>Stenotrophomonas maltophilia.</title>
        <authorList>
            <person name="Yu Y."/>
        </authorList>
    </citation>
    <scope>NUCLEOTIDE SEQUENCE [LARGE SCALE GENOMIC DNA]</scope>
    <source>
        <strain evidence="16">As-6</strain>
    </source>
</reference>
<keyword evidence="7 11" id="KW-0798">TonB box</keyword>
<evidence type="ECO:0000256" key="12">
    <source>
        <dbReference type="SAM" id="SignalP"/>
    </source>
</evidence>
<keyword evidence="4" id="KW-0410">Iron transport</keyword>
<feature type="domain" description="Secretin/TonB short N-terminal" evidence="13">
    <location>
        <begin position="63"/>
        <end position="113"/>
    </location>
</feature>
<dbReference type="Pfam" id="PF07715">
    <property type="entry name" value="Plug"/>
    <property type="match status" value="1"/>
</dbReference>
<dbReference type="PANTHER" id="PTHR30442">
    <property type="entry name" value="IRON III DICITRATE TRANSPORT PROTEIN FECA"/>
    <property type="match status" value="1"/>
</dbReference>
<keyword evidence="14" id="KW-0675">Receptor</keyword>
<dbReference type="Proteomes" id="UP000784064">
    <property type="component" value="Unassembled WGS sequence"/>
</dbReference>
<evidence type="ECO:0000256" key="10">
    <source>
        <dbReference type="PROSITE-ProRule" id="PRU01360"/>
    </source>
</evidence>
<dbReference type="Pfam" id="PF00593">
    <property type="entry name" value="TonB_dep_Rec_b-barrel"/>
    <property type="match status" value="1"/>
</dbReference>
<dbReference type="InterPro" id="IPR011662">
    <property type="entry name" value="Secretin/TonB_short_N"/>
</dbReference>
<dbReference type="Gene3D" id="3.55.50.30">
    <property type="match status" value="1"/>
</dbReference>
<keyword evidence="2 10" id="KW-0813">Transport</keyword>
<reference evidence="14" key="2">
    <citation type="submission" date="2021-01" db="EMBL/GenBank/DDBJ databases">
        <authorList>
            <person name="Yu Y."/>
        </authorList>
    </citation>
    <scope>NUCLEOTIDE SEQUENCE</scope>
    <source>
        <strain evidence="14">As-5</strain>
        <strain evidence="15">As-6</strain>
    </source>
</reference>
<dbReference type="GO" id="GO:0033214">
    <property type="term" value="P:siderophore-iron import into cell"/>
    <property type="evidence" value="ECO:0007669"/>
    <property type="project" value="TreeGrafter"/>
</dbReference>
<dbReference type="EMBL" id="JAFFTA010000001">
    <property type="protein sequence ID" value="MBM9911888.1"/>
    <property type="molecule type" value="Genomic_DNA"/>
</dbReference>
<dbReference type="PROSITE" id="PS52016">
    <property type="entry name" value="TONB_DEPENDENT_REC_3"/>
    <property type="match status" value="1"/>
</dbReference>
<keyword evidence="16" id="KW-1185">Reference proteome</keyword>
<protein>
    <submittedName>
        <fullName evidence="14">TonB-dependent receptor</fullName>
    </submittedName>
</protein>
<evidence type="ECO:0000313" key="17">
    <source>
        <dbReference type="Proteomes" id="UP000784064"/>
    </source>
</evidence>
<keyword evidence="8 10" id="KW-0472">Membrane</keyword>
<comment type="subcellular location">
    <subcellularLocation>
        <location evidence="1 10">Cell outer membrane</location>
        <topology evidence="1 10">Multi-pass membrane protein</topology>
    </subcellularLocation>
</comment>
<evidence type="ECO:0000259" key="13">
    <source>
        <dbReference type="SMART" id="SM00965"/>
    </source>
</evidence>
<dbReference type="Gene3D" id="2.40.170.20">
    <property type="entry name" value="TonB-dependent receptor, beta-barrel domain"/>
    <property type="match status" value="1"/>
</dbReference>
<accession>A0AAW4GBU8</accession>
<evidence type="ECO:0000313" key="16">
    <source>
        <dbReference type="Proteomes" id="UP000749453"/>
    </source>
</evidence>
<evidence type="ECO:0000256" key="2">
    <source>
        <dbReference type="ARBA" id="ARBA00022448"/>
    </source>
</evidence>
<keyword evidence="5 10" id="KW-0812">Transmembrane</keyword>
<evidence type="ECO:0000256" key="11">
    <source>
        <dbReference type="RuleBase" id="RU003357"/>
    </source>
</evidence>
<dbReference type="RefSeq" id="WP_205404381.1">
    <property type="nucleotide sequence ID" value="NZ_JAFFTA010000001.1"/>
</dbReference>
<dbReference type="EMBL" id="JAFFTB010000030">
    <property type="protein sequence ID" value="MBM9939863.1"/>
    <property type="molecule type" value="Genomic_DNA"/>
</dbReference>
<proteinExistence type="inferred from homology"/>
<dbReference type="GO" id="GO:0009279">
    <property type="term" value="C:cell outer membrane"/>
    <property type="evidence" value="ECO:0007669"/>
    <property type="project" value="UniProtKB-SubCell"/>
</dbReference>
<sequence>MTSPRPLPSPRPLTLALCLAITVPAVLPVSAHAQNAAATVSQWRIAAGPLDQALTAFGQQSGLNVAVDARLTRGLRSPGVQRAESVDAALSQLLAGTGLTFQRDADGVVLRHAPARDNDGARQIGTLRVGGEASEGASPWGLADADAVYRDSGSRVHLDRQQLERFRGQSIGDVLAGAVGVHTGDVRNGGALDVNIRGLQGQNRVPVIIDGGQQAIDVYRGYAGVQQRSYLDPDLVSAVSIEKGPSLAANAASAIGGVVYMETLTADDILDEDQPWGLRVRAGVADNSIDRTHVFKQVARGNDNRNSLRDPRDWNGSVAFAQRGEDWQFVAAYARRRQGNYFAGRNSADRYDDQHLSSGGTGMTSQPVSSIYHPGDEVLNTHTDNESVLLKFVWTPNPDQRLELSHRFFDSRFGEIMPSAIGRVGESNEWVTYVDKANTMFQFEPGRMRVNATSLRHRYRPEAHPWLDLSSTLWFTTATSRMFNSNVANTPLFKDYPGDSMPDTLGETYGPGLQSDVKSQRWGVDSSNTTRFSNGLGEWTLRYGAAFQHEDTAPNSPVLPVDFNNNRYLRSGTRREASAVASLQWQPWDWLSLTAGGRFTDYRTQDRNRVAYVSQSRDLRYTFARLSKDGQLLPGWYKEWYPDAQGAYTLESLRATPYGDSTLGQTYDFDGFQRDPRGANGFYTKKIPTAWGYQPAIRRSGHGFAPYAEARFNLDADAFFYVKYAQGWKMPSLFESTLGNSTSAPINGLKPEKNRSWDIGFSLLKRDLWRDGDRLAFKVAWFKNDIDNAITRRFDSSNWAFYVDNVDNYTISGYELQSGYDAGIAYLDLSASYYQRARTCDAATAKRLRDDPYAKWSKLDTTPDCVDGGFGTSFVNAQNPPKYSIHSTLGFRLFDRRLDTGIRRIYNSGPTHELDKPWNTTGSTGLQNIYLPTAIYDFYARWQFTPRTEVELAVNNLRNTYYMDTLAMSLMPGPGRTTRLSFTARF</sequence>